<keyword evidence="6" id="KW-0325">Glycoprotein</keyword>
<name>A0A2N7UCG7_9GAMM</name>
<dbReference type="GO" id="GO:0016020">
    <property type="term" value="C:membrane"/>
    <property type="evidence" value="ECO:0007669"/>
    <property type="project" value="UniProtKB-SubCell"/>
</dbReference>
<keyword evidence="5" id="KW-0472">Membrane</keyword>
<dbReference type="AlphaFoldDB" id="A0A2N7UCG7"/>
<dbReference type="Gene3D" id="3.40.50.300">
    <property type="entry name" value="P-loop containing nucleotide triphosphate hydrolases"/>
    <property type="match status" value="1"/>
</dbReference>
<dbReference type="EMBL" id="PNRG01000033">
    <property type="protein sequence ID" value="PMR78137.1"/>
    <property type="molecule type" value="Genomic_DNA"/>
</dbReference>
<evidence type="ECO:0000256" key="2">
    <source>
        <dbReference type="ARBA" id="ARBA00022679"/>
    </source>
</evidence>
<keyword evidence="8" id="KW-1185">Reference proteome</keyword>
<dbReference type="Proteomes" id="UP000235547">
    <property type="component" value="Unassembled WGS sequence"/>
</dbReference>
<evidence type="ECO:0000256" key="1">
    <source>
        <dbReference type="ARBA" id="ARBA00004167"/>
    </source>
</evidence>
<dbReference type="PANTHER" id="PTHR12812:SF0">
    <property type="entry name" value="HEPARAN-SULFATE 6-O-SULFOTRANSFERASE"/>
    <property type="match status" value="1"/>
</dbReference>
<keyword evidence="4" id="KW-1133">Transmembrane helix</keyword>
<evidence type="ECO:0000256" key="3">
    <source>
        <dbReference type="ARBA" id="ARBA00022692"/>
    </source>
</evidence>
<organism evidence="7 8">
    <name type="scientific">Halomonas urumqiensis</name>
    <dbReference type="NCBI Taxonomy" id="1684789"/>
    <lineage>
        <taxon>Bacteria</taxon>
        <taxon>Pseudomonadati</taxon>
        <taxon>Pseudomonadota</taxon>
        <taxon>Gammaproteobacteria</taxon>
        <taxon>Oceanospirillales</taxon>
        <taxon>Halomonadaceae</taxon>
        <taxon>Halomonas</taxon>
    </lineage>
</organism>
<evidence type="ECO:0000256" key="6">
    <source>
        <dbReference type="ARBA" id="ARBA00023180"/>
    </source>
</evidence>
<evidence type="ECO:0000313" key="8">
    <source>
        <dbReference type="Proteomes" id="UP000235547"/>
    </source>
</evidence>
<evidence type="ECO:0000313" key="7">
    <source>
        <dbReference type="EMBL" id="PMR78137.1"/>
    </source>
</evidence>
<comment type="caution">
    <text evidence="7">The sequence shown here is derived from an EMBL/GenBank/DDBJ whole genome shotgun (WGS) entry which is preliminary data.</text>
</comment>
<keyword evidence="2" id="KW-0808">Transferase</keyword>
<gene>
    <name evidence="7" type="ORF">C1H70_15285</name>
</gene>
<dbReference type="PANTHER" id="PTHR12812">
    <property type="entry name" value="HEPARAN SULFATE 6-O-SULFOTRANSFERASE 3"/>
    <property type="match status" value="1"/>
</dbReference>
<protein>
    <recommendedName>
        <fullName evidence="9">Sulfotransferase family protein</fullName>
    </recommendedName>
</protein>
<proteinExistence type="predicted"/>
<dbReference type="GO" id="GO:0017095">
    <property type="term" value="F:heparan sulfate 6-sulfotransferase activity"/>
    <property type="evidence" value="ECO:0007669"/>
    <property type="project" value="TreeGrafter"/>
</dbReference>
<evidence type="ECO:0000256" key="5">
    <source>
        <dbReference type="ARBA" id="ARBA00023136"/>
    </source>
</evidence>
<dbReference type="InterPro" id="IPR010635">
    <property type="entry name" value="Heparan_SO4-6-sulfoTrfase"/>
</dbReference>
<evidence type="ECO:0000256" key="4">
    <source>
        <dbReference type="ARBA" id="ARBA00022989"/>
    </source>
</evidence>
<keyword evidence="3" id="KW-0812">Transmembrane</keyword>
<sequence>MGAEKYFSSERIVYDYGKNSDTTSALVKAYLYGDAPDSWQFRQALLAEKADMIGGHVRIGRFVSLLGVGSTITFLREPLQRVASEYAHFVRHNGYKGSFKEFYSDPKMHNRQLKALQGVNTEAIGLIGLTERYPESLEMLNKHFGINIPRREDNQGKPKLNAQHQLDKEDVAALKRLNKRDIALYQHATALFESRYAMFKSDQPWAHARLVEASTKRVSGWAWWAGENNSDEPLDIEVWVNDELAGSVRAVELRPELCRLLPPRGGHVGFHLPVKLSAGDRVQCRVTSTGQRFPPTPRRVVEPAKS</sequence>
<dbReference type="InterPro" id="IPR027417">
    <property type="entry name" value="P-loop_NTPase"/>
</dbReference>
<evidence type="ECO:0008006" key="9">
    <source>
        <dbReference type="Google" id="ProtNLM"/>
    </source>
</evidence>
<comment type="subcellular location">
    <subcellularLocation>
        <location evidence="1">Membrane</location>
        <topology evidence="1">Single-pass membrane protein</topology>
    </subcellularLocation>
</comment>
<accession>A0A2N7UCG7</accession>
<reference evidence="7 8" key="1">
    <citation type="submission" date="2018-01" db="EMBL/GenBank/DDBJ databases">
        <title>Halomonas endophytica sp. nov., isolated from storage liquid in the stems of Populus euphratica.</title>
        <authorList>
            <person name="Chen C."/>
        </authorList>
    </citation>
    <scope>NUCLEOTIDE SEQUENCE [LARGE SCALE GENOMIC DNA]</scope>
    <source>
        <strain evidence="7 8">BZ-SZ-XJ27</strain>
    </source>
</reference>